<protein>
    <submittedName>
        <fullName evidence="1">Uncharacterized protein</fullName>
    </submittedName>
</protein>
<comment type="caution">
    <text evidence="1">The sequence shown here is derived from an EMBL/GenBank/DDBJ whole genome shotgun (WGS) entry which is preliminary data.</text>
</comment>
<proteinExistence type="predicted"/>
<evidence type="ECO:0000313" key="1">
    <source>
        <dbReference type="EMBL" id="KAG8464966.1"/>
    </source>
</evidence>
<dbReference type="Proteomes" id="UP000751190">
    <property type="component" value="Unassembled WGS sequence"/>
</dbReference>
<reference evidence="1" key="1">
    <citation type="submission" date="2021-05" db="EMBL/GenBank/DDBJ databases">
        <title>The genome of the haptophyte Pavlova lutheri (Diacronema luteri, Pavlovales) - a model for lipid biosynthesis in eukaryotic algae.</title>
        <authorList>
            <person name="Hulatt C.J."/>
            <person name="Posewitz M.C."/>
        </authorList>
    </citation>
    <scope>NUCLEOTIDE SEQUENCE</scope>
    <source>
        <strain evidence="1">NIVA-4/92</strain>
    </source>
</reference>
<keyword evidence="2" id="KW-1185">Reference proteome</keyword>
<gene>
    <name evidence="1" type="ORF">KFE25_012329</name>
</gene>
<organism evidence="1 2">
    <name type="scientific">Diacronema lutheri</name>
    <name type="common">Unicellular marine alga</name>
    <name type="synonym">Monochrysis lutheri</name>
    <dbReference type="NCBI Taxonomy" id="2081491"/>
    <lineage>
        <taxon>Eukaryota</taxon>
        <taxon>Haptista</taxon>
        <taxon>Haptophyta</taxon>
        <taxon>Pavlovophyceae</taxon>
        <taxon>Pavlovales</taxon>
        <taxon>Pavlovaceae</taxon>
        <taxon>Diacronema</taxon>
    </lineage>
</organism>
<dbReference type="OrthoDB" id="10457090at2759"/>
<name>A0A8J5XAI7_DIALT</name>
<sequence length="188" mass="20772">MATFRNLLRRRAPEIHAAVRAGFAVEEHVAQLVDSLERKQAAGTRATDLSPFARCTHVDAVSVERMQGSHVLLERITKQVSFFPQPSSAVPLVLRSTFSLERASSHLFDLDDFVAHVMDERDGATILRVSDSAPPQTDRARIDALVDAWCAEHASGAAARRDALWFVSMVLSHPSDHLFDCISRDLGV</sequence>
<dbReference type="EMBL" id="JAGTXO010000011">
    <property type="protein sequence ID" value="KAG8464966.1"/>
    <property type="molecule type" value="Genomic_DNA"/>
</dbReference>
<evidence type="ECO:0000313" key="2">
    <source>
        <dbReference type="Proteomes" id="UP000751190"/>
    </source>
</evidence>
<dbReference type="AlphaFoldDB" id="A0A8J5XAI7"/>
<accession>A0A8J5XAI7</accession>